<reference evidence="4" key="1">
    <citation type="submission" date="2024-07" db="EMBL/GenBank/DDBJ databases">
        <authorList>
            <person name="Kim Y.J."/>
            <person name="Jeong J.Y."/>
        </authorList>
    </citation>
    <scope>NUCLEOTIDE SEQUENCE</scope>
    <source>
        <strain evidence="4">GIHE-MW2</strain>
    </source>
</reference>
<dbReference type="Pfam" id="PF01740">
    <property type="entry name" value="STAS"/>
    <property type="match status" value="1"/>
</dbReference>
<feature type="domain" description="STAS" evidence="3">
    <location>
        <begin position="1"/>
        <end position="98"/>
    </location>
</feature>
<dbReference type="InterPro" id="IPR036513">
    <property type="entry name" value="STAS_dom_sf"/>
</dbReference>
<dbReference type="PANTHER" id="PTHR33495:SF2">
    <property type="entry name" value="ANTI-SIGMA FACTOR ANTAGONIST TM_1081-RELATED"/>
    <property type="match status" value="1"/>
</dbReference>
<protein>
    <recommendedName>
        <fullName evidence="2">Anti-sigma factor antagonist</fullName>
    </recommendedName>
</protein>
<accession>A0AAU8JJ15</accession>
<dbReference type="InterPro" id="IPR003658">
    <property type="entry name" value="Anti-sigma_ant"/>
</dbReference>
<evidence type="ECO:0000313" key="4">
    <source>
        <dbReference type="EMBL" id="XCM38058.1"/>
    </source>
</evidence>
<dbReference type="InterPro" id="IPR002645">
    <property type="entry name" value="STAS_dom"/>
</dbReference>
<dbReference type="PROSITE" id="PS50801">
    <property type="entry name" value="STAS"/>
    <property type="match status" value="1"/>
</dbReference>
<evidence type="ECO:0000256" key="2">
    <source>
        <dbReference type="RuleBase" id="RU003749"/>
    </source>
</evidence>
<evidence type="ECO:0000256" key="1">
    <source>
        <dbReference type="ARBA" id="ARBA00009013"/>
    </source>
</evidence>
<dbReference type="Gene3D" id="3.30.750.24">
    <property type="entry name" value="STAS domain"/>
    <property type="match status" value="1"/>
</dbReference>
<dbReference type="RefSeq" id="WP_054469940.1">
    <property type="nucleotide sequence ID" value="NZ_CP159837.1"/>
</dbReference>
<dbReference type="PANTHER" id="PTHR33495">
    <property type="entry name" value="ANTI-SIGMA FACTOR ANTAGONIST TM_1081-RELATED-RELATED"/>
    <property type="match status" value="1"/>
</dbReference>
<dbReference type="AlphaFoldDB" id="A0AAU8JJ15"/>
<dbReference type="SUPFAM" id="SSF52091">
    <property type="entry name" value="SpoIIaa-like"/>
    <property type="match status" value="1"/>
</dbReference>
<sequence length="114" mass="12848">MSPVIKFIRPAGLLDRTRASQFNQEVNKCLEFTSDVESKADIVLINFKDVTFMDSSGLGAVVLAIKTVQGAGMHIYVCSLNNQLNMLFELSGLNKVIEIFRDEEEFKHKFCSKK</sequence>
<comment type="similarity">
    <text evidence="1 2">Belongs to the anti-sigma-factor antagonist family.</text>
</comment>
<dbReference type="EMBL" id="CP159837">
    <property type="protein sequence ID" value="XCM38058.1"/>
    <property type="molecule type" value="Genomic_DNA"/>
</dbReference>
<organism evidence="4">
    <name type="scientific">Planktothricoides raciborskii GIHE-MW2</name>
    <dbReference type="NCBI Taxonomy" id="2792601"/>
    <lineage>
        <taxon>Bacteria</taxon>
        <taxon>Bacillati</taxon>
        <taxon>Cyanobacteriota</taxon>
        <taxon>Cyanophyceae</taxon>
        <taxon>Oscillatoriophycideae</taxon>
        <taxon>Oscillatoriales</taxon>
        <taxon>Oscillatoriaceae</taxon>
        <taxon>Planktothricoides</taxon>
    </lineage>
</organism>
<gene>
    <name evidence="4" type="ORF">ABWT76_000882</name>
</gene>
<name>A0AAU8JJ15_9CYAN</name>
<proteinExistence type="inferred from homology"/>
<dbReference type="CDD" id="cd07043">
    <property type="entry name" value="STAS_anti-anti-sigma_factors"/>
    <property type="match status" value="1"/>
</dbReference>
<evidence type="ECO:0000259" key="3">
    <source>
        <dbReference type="PROSITE" id="PS50801"/>
    </source>
</evidence>
<dbReference type="NCBIfam" id="TIGR00377">
    <property type="entry name" value="ant_ant_sig"/>
    <property type="match status" value="1"/>
</dbReference>
<dbReference type="GO" id="GO:0043856">
    <property type="term" value="F:anti-sigma factor antagonist activity"/>
    <property type="evidence" value="ECO:0007669"/>
    <property type="project" value="InterPro"/>
</dbReference>